<dbReference type="GeneID" id="105756830"/>
<dbReference type="RefSeq" id="XP_023580210.1">
    <property type="nucleotide sequence ID" value="XM_023724442.1"/>
</dbReference>
<evidence type="ECO:0000313" key="2">
    <source>
        <dbReference type="Proteomes" id="UP000248480"/>
    </source>
</evidence>
<reference evidence="3" key="1">
    <citation type="submission" date="2025-08" db="UniProtKB">
        <authorList>
            <consortium name="RefSeq"/>
        </authorList>
    </citation>
    <scope>IDENTIFICATION</scope>
</reference>
<keyword evidence="2" id="KW-1185">Reference proteome</keyword>
<feature type="signal peptide" evidence="1">
    <location>
        <begin position="1"/>
        <end position="18"/>
    </location>
</feature>
<dbReference type="FunCoup" id="A0A2Y9QAQ6">
    <property type="interactions" value="2"/>
</dbReference>
<gene>
    <name evidence="3" type="primary">LOC105756830</name>
</gene>
<sequence length="92" mass="10752">MKLHILLVIMLAYVAVRILPVLGGIRTKHTSKTLEVKQCWVQPPLEFCDKKCSKYNFCVFYNHTCCWTYCGNICLHNESCDPEQKTTLIQIW</sequence>
<accession>A0A2Y9QAQ6</accession>
<protein>
    <submittedName>
        <fullName evidence="3">Protein WFDC9-like</fullName>
    </submittedName>
</protein>
<dbReference type="STRING" id="127582.A0A2Y9QAQ6"/>
<dbReference type="Proteomes" id="UP000248480">
    <property type="component" value="Unplaced"/>
</dbReference>
<dbReference type="KEGG" id="tmu:105756830"/>
<keyword evidence="1" id="KW-0732">Signal</keyword>
<feature type="chain" id="PRO_5016089787" evidence="1">
    <location>
        <begin position="19"/>
        <end position="92"/>
    </location>
</feature>
<evidence type="ECO:0000313" key="3">
    <source>
        <dbReference type="RefSeq" id="XP_023580210.1"/>
    </source>
</evidence>
<dbReference type="AlphaFoldDB" id="A0A2Y9QAQ6"/>
<name>A0A2Y9QAQ6_TRIMA</name>
<proteinExistence type="predicted"/>
<dbReference type="InParanoid" id="A0A2Y9QAQ6"/>
<organism evidence="2 3">
    <name type="scientific">Trichechus manatus latirostris</name>
    <name type="common">Florida manatee</name>
    <dbReference type="NCBI Taxonomy" id="127582"/>
    <lineage>
        <taxon>Eukaryota</taxon>
        <taxon>Metazoa</taxon>
        <taxon>Chordata</taxon>
        <taxon>Craniata</taxon>
        <taxon>Vertebrata</taxon>
        <taxon>Euteleostomi</taxon>
        <taxon>Mammalia</taxon>
        <taxon>Eutheria</taxon>
        <taxon>Afrotheria</taxon>
        <taxon>Sirenia</taxon>
        <taxon>Trichechidae</taxon>
        <taxon>Trichechus</taxon>
    </lineage>
</organism>
<evidence type="ECO:0000256" key="1">
    <source>
        <dbReference type="SAM" id="SignalP"/>
    </source>
</evidence>